<keyword evidence="7" id="KW-0472">Membrane</keyword>
<dbReference type="Gene3D" id="3.30.70.20">
    <property type="match status" value="1"/>
</dbReference>
<feature type="transmembrane region" description="Helical" evidence="7">
    <location>
        <begin position="82"/>
        <end position="112"/>
    </location>
</feature>
<keyword evidence="3" id="KW-0479">Metal-binding</keyword>
<evidence type="ECO:0000256" key="5">
    <source>
        <dbReference type="ARBA" id="ARBA00023004"/>
    </source>
</evidence>
<dbReference type="InterPro" id="IPR051684">
    <property type="entry name" value="Electron_Trans/Redox"/>
</dbReference>
<name>A0AA35GA65_9FIRM</name>
<keyword evidence="7" id="KW-1133">Transmembrane helix</keyword>
<dbReference type="Pfam" id="PF12801">
    <property type="entry name" value="Fer4_5"/>
    <property type="match status" value="2"/>
</dbReference>
<keyword evidence="7" id="KW-0812">Transmembrane</keyword>
<feature type="transmembrane region" description="Helical" evidence="7">
    <location>
        <begin position="172"/>
        <end position="193"/>
    </location>
</feature>
<protein>
    <recommendedName>
        <fullName evidence="8">4Fe-4S ferredoxin-type domain-containing protein</fullName>
    </recommendedName>
</protein>
<proteinExistence type="predicted"/>
<dbReference type="GO" id="GO:0005886">
    <property type="term" value="C:plasma membrane"/>
    <property type="evidence" value="ECO:0007669"/>
    <property type="project" value="TreeGrafter"/>
</dbReference>
<organism evidence="9 10">
    <name type="scientific">Caldinitratiruptor microaerophilus</name>
    <dbReference type="NCBI Taxonomy" id="671077"/>
    <lineage>
        <taxon>Bacteria</taxon>
        <taxon>Bacillati</taxon>
        <taxon>Bacillota</taxon>
        <taxon>Clostridia</taxon>
        <taxon>Eubacteriales</taxon>
        <taxon>Symbiobacteriaceae</taxon>
        <taxon>Caldinitratiruptor</taxon>
    </lineage>
</organism>
<feature type="domain" description="4Fe-4S ferredoxin-type" evidence="8">
    <location>
        <begin position="256"/>
        <end position="285"/>
    </location>
</feature>
<dbReference type="PANTHER" id="PTHR30176:SF3">
    <property type="entry name" value="FERREDOXIN-TYPE PROTEIN NAPH"/>
    <property type="match status" value="1"/>
</dbReference>
<dbReference type="AlphaFoldDB" id="A0AA35GA65"/>
<dbReference type="PANTHER" id="PTHR30176">
    <property type="entry name" value="FERREDOXIN-TYPE PROTEIN NAPH"/>
    <property type="match status" value="1"/>
</dbReference>
<evidence type="ECO:0000259" key="8">
    <source>
        <dbReference type="PROSITE" id="PS51379"/>
    </source>
</evidence>
<evidence type="ECO:0000256" key="3">
    <source>
        <dbReference type="ARBA" id="ARBA00022723"/>
    </source>
</evidence>
<dbReference type="KEGG" id="cmic:caldi_32830"/>
<evidence type="ECO:0000256" key="4">
    <source>
        <dbReference type="ARBA" id="ARBA00022982"/>
    </source>
</evidence>
<dbReference type="EMBL" id="AP025628">
    <property type="protein sequence ID" value="BDG62193.1"/>
    <property type="molecule type" value="Genomic_DNA"/>
</dbReference>
<keyword evidence="5" id="KW-0408">Iron</keyword>
<evidence type="ECO:0000313" key="10">
    <source>
        <dbReference type="Proteomes" id="UP001163687"/>
    </source>
</evidence>
<dbReference type="Pfam" id="PF13187">
    <property type="entry name" value="Fer4_9"/>
    <property type="match status" value="1"/>
</dbReference>
<gene>
    <name evidence="9" type="ORF">caldi_32830</name>
</gene>
<evidence type="ECO:0000256" key="6">
    <source>
        <dbReference type="ARBA" id="ARBA00023014"/>
    </source>
</evidence>
<keyword evidence="2" id="KW-0004">4Fe-4S</keyword>
<dbReference type="SUPFAM" id="SSF54862">
    <property type="entry name" value="4Fe-4S ferredoxins"/>
    <property type="match status" value="1"/>
</dbReference>
<dbReference type="PROSITE" id="PS51379">
    <property type="entry name" value="4FE4S_FER_2"/>
    <property type="match status" value="2"/>
</dbReference>
<evidence type="ECO:0000256" key="7">
    <source>
        <dbReference type="SAM" id="Phobius"/>
    </source>
</evidence>
<feature type="transmembrane region" description="Helical" evidence="7">
    <location>
        <begin position="20"/>
        <end position="41"/>
    </location>
</feature>
<dbReference type="GO" id="GO:0051539">
    <property type="term" value="F:4 iron, 4 sulfur cluster binding"/>
    <property type="evidence" value="ECO:0007669"/>
    <property type="project" value="UniProtKB-KW"/>
</dbReference>
<evidence type="ECO:0000313" key="9">
    <source>
        <dbReference type="EMBL" id="BDG62193.1"/>
    </source>
</evidence>
<dbReference type="InterPro" id="IPR017896">
    <property type="entry name" value="4Fe4S_Fe-S-bd"/>
</dbReference>
<keyword evidence="6" id="KW-0411">Iron-sulfur</keyword>
<keyword evidence="10" id="KW-1185">Reference proteome</keyword>
<dbReference type="RefSeq" id="WP_264842787.1">
    <property type="nucleotide sequence ID" value="NZ_AP025628.1"/>
</dbReference>
<accession>A0AA35GA65</accession>
<evidence type="ECO:0000256" key="1">
    <source>
        <dbReference type="ARBA" id="ARBA00022448"/>
    </source>
</evidence>
<dbReference type="Proteomes" id="UP001163687">
    <property type="component" value="Chromosome"/>
</dbReference>
<dbReference type="GO" id="GO:0046872">
    <property type="term" value="F:metal ion binding"/>
    <property type="evidence" value="ECO:0007669"/>
    <property type="project" value="UniProtKB-KW"/>
</dbReference>
<feature type="domain" description="4Fe-4S ferredoxin-type" evidence="8">
    <location>
        <begin position="225"/>
        <end position="254"/>
    </location>
</feature>
<keyword evidence="4" id="KW-0249">Electron transport</keyword>
<sequence length="305" mass="33441">MVRLPSFVTTTRRHDGRRLLSYVAGLLMFYAPFALFTRLWGWATGTRTAGSISDLCLRMQINWLTNPAQWGNLFGEIGLRTVGFFVILGLALLMGPLFCGWICAAGALPEYLSRLVPDRFKMDVLDKVNVTAIRYGFLAGYVITPFLAGGIGCAFCNYKTFELMVLGVTGSFTALSSTYILVTLLWLVAFGLFMKGGRGWCNFACPVGALQSLVHSIGARFGFTWKLKYFPGNCKSCHRCVAACPMRAISPVPDRGGVRINRHQCILCKDCIEVCRHDALAYGRGPAIEPAVLDRPALEPAAADA</sequence>
<keyword evidence="1" id="KW-0813">Transport</keyword>
<feature type="transmembrane region" description="Helical" evidence="7">
    <location>
        <begin position="132"/>
        <end position="152"/>
    </location>
</feature>
<reference evidence="9" key="1">
    <citation type="submission" date="2022-03" db="EMBL/GenBank/DDBJ databases">
        <title>Complete genome sequence of Caldinitratiruptor microaerophilus.</title>
        <authorList>
            <person name="Mukaiyama R."/>
            <person name="Nishiyama T."/>
            <person name="Ueda K."/>
        </authorList>
    </citation>
    <scope>NUCLEOTIDE SEQUENCE</scope>
    <source>
        <strain evidence="9">JCM 16183</strain>
    </source>
</reference>
<evidence type="ECO:0000256" key="2">
    <source>
        <dbReference type="ARBA" id="ARBA00022485"/>
    </source>
</evidence>